<sequence>MSRYATSFVLGYHGCDEEVGRKALAGEVNLLRSERDYDWLGPGVYFWEGDPGRAREWAEEKVARGAYEKPFVLGAVIDLGNCLDLLVRENLDWLKIAYESLAASHEKSGLALPRNKDIKGSTTNDKLLRNLDCAVIRRLHSILEQKDDLPPGTEALAPFDTVRGLFTKGEPVYPDGGFYLKSHTQIAVCNDTCIKGLFLPR</sequence>
<dbReference type="RefSeq" id="WP_076956781.1">
    <property type="nucleotide sequence ID" value="NZ_MLCO01000060.1"/>
</dbReference>
<dbReference type="OrthoDB" id="9800843at2"/>
<dbReference type="Proteomes" id="UP000188879">
    <property type="component" value="Unassembled WGS sequence"/>
</dbReference>
<organism evidence="1 2">
    <name type="scientific">Teichococcus deserti</name>
    <dbReference type="NCBI Taxonomy" id="1817963"/>
    <lineage>
        <taxon>Bacteria</taxon>
        <taxon>Pseudomonadati</taxon>
        <taxon>Pseudomonadota</taxon>
        <taxon>Alphaproteobacteria</taxon>
        <taxon>Acetobacterales</taxon>
        <taxon>Roseomonadaceae</taxon>
        <taxon>Roseomonas</taxon>
    </lineage>
</organism>
<proteinExistence type="predicted"/>
<gene>
    <name evidence="1" type="ORF">BKE38_07710</name>
</gene>
<dbReference type="SUPFAM" id="SSF56399">
    <property type="entry name" value="ADP-ribosylation"/>
    <property type="match status" value="1"/>
</dbReference>
<evidence type="ECO:0000313" key="1">
    <source>
        <dbReference type="EMBL" id="ONG55939.1"/>
    </source>
</evidence>
<keyword evidence="2" id="KW-1185">Reference proteome</keyword>
<evidence type="ECO:0000313" key="2">
    <source>
        <dbReference type="Proteomes" id="UP000188879"/>
    </source>
</evidence>
<dbReference type="AlphaFoldDB" id="A0A1V2H4J0"/>
<accession>A0A1V2H4J0</accession>
<evidence type="ECO:0008006" key="3">
    <source>
        <dbReference type="Google" id="ProtNLM"/>
    </source>
</evidence>
<name>A0A1V2H4J0_9PROT</name>
<dbReference type="EMBL" id="MLCO01000060">
    <property type="protein sequence ID" value="ONG55939.1"/>
    <property type="molecule type" value="Genomic_DNA"/>
</dbReference>
<protein>
    <recommendedName>
        <fullName evidence="3">DUF3990 domain-containing protein</fullName>
    </recommendedName>
</protein>
<comment type="caution">
    <text evidence="1">The sequence shown here is derived from an EMBL/GenBank/DDBJ whole genome shotgun (WGS) entry which is preliminary data.</text>
</comment>
<reference evidence="1 2" key="1">
    <citation type="submission" date="2016-10" db="EMBL/GenBank/DDBJ databases">
        <title>Draft Genome sequence of Roseomonas sp. strain M3.</title>
        <authorList>
            <person name="Subhash Y."/>
            <person name="Lee S."/>
        </authorList>
    </citation>
    <scope>NUCLEOTIDE SEQUENCE [LARGE SCALE GENOMIC DNA]</scope>
    <source>
        <strain evidence="1 2">M3</strain>
    </source>
</reference>